<dbReference type="AlphaFoldDB" id="A0A0E9SID8"/>
<dbReference type="EMBL" id="GBXM01068334">
    <property type="protein sequence ID" value="JAH40243.1"/>
    <property type="molecule type" value="Transcribed_RNA"/>
</dbReference>
<reference evidence="1" key="1">
    <citation type="submission" date="2014-11" db="EMBL/GenBank/DDBJ databases">
        <authorList>
            <person name="Amaro Gonzalez C."/>
        </authorList>
    </citation>
    <scope>NUCLEOTIDE SEQUENCE</scope>
</reference>
<protein>
    <submittedName>
        <fullName evidence="1">Uncharacterized protein</fullName>
    </submittedName>
</protein>
<proteinExistence type="predicted"/>
<evidence type="ECO:0000313" key="1">
    <source>
        <dbReference type="EMBL" id="JAH40243.1"/>
    </source>
</evidence>
<organism evidence="1">
    <name type="scientific">Anguilla anguilla</name>
    <name type="common">European freshwater eel</name>
    <name type="synonym">Muraena anguilla</name>
    <dbReference type="NCBI Taxonomy" id="7936"/>
    <lineage>
        <taxon>Eukaryota</taxon>
        <taxon>Metazoa</taxon>
        <taxon>Chordata</taxon>
        <taxon>Craniata</taxon>
        <taxon>Vertebrata</taxon>
        <taxon>Euteleostomi</taxon>
        <taxon>Actinopterygii</taxon>
        <taxon>Neopterygii</taxon>
        <taxon>Teleostei</taxon>
        <taxon>Anguilliformes</taxon>
        <taxon>Anguillidae</taxon>
        <taxon>Anguilla</taxon>
    </lineage>
</organism>
<sequence>MTSHFSLWPPVRLSFTPAHASTLAPITRDLLISH</sequence>
<name>A0A0E9SID8_ANGAN</name>
<reference evidence="1" key="2">
    <citation type="journal article" date="2015" name="Fish Shellfish Immunol.">
        <title>Early steps in the European eel (Anguilla anguilla)-Vibrio vulnificus interaction in the gills: Role of the RtxA13 toxin.</title>
        <authorList>
            <person name="Callol A."/>
            <person name="Pajuelo D."/>
            <person name="Ebbesson L."/>
            <person name="Teles M."/>
            <person name="MacKenzie S."/>
            <person name="Amaro C."/>
        </authorList>
    </citation>
    <scope>NUCLEOTIDE SEQUENCE</scope>
</reference>
<accession>A0A0E9SID8</accession>